<gene>
    <name evidence="2" type="ORF">WQ57_20160</name>
</gene>
<dbReference type="OrthoDB" id="2960905at2"/>
<dbReference type="Gene3D" id="2.170.120.30">
    <property type="match status" value="2"/>
</dbReference>
<dbReference type="EMBL" id="LAYY01000035">
    <property type="protein sequence ID" value="KKK36273.1"/>
    <property type="molecule type" value="Genomic_DNA"/>
</dbReference>
<evidence type="ECO:0008006" key="4">
    <source>
        <dbReference type="Google" id="ProtNLM"/>
    </source>
</evidence>
<dbReference type="InterPro" id="IPR053154">
    <property type="entry name" value="c-di-AMP_regulator"/>
</dbReference>
<comment type="caution">
    <text evidence="2">The sequence shown here is derived from an EMBL/GenBank/DDBJ whole genome shotgun (WGS) entry which is preliminary data.</text>
</comment>
<reference evidence="2 3" key="1">
    <citation type="submission" date="2015-04" db="EMBL/GenBank/DDBJ databases">
        <title>Taxonomic description and genome sequence of Bacillus campisalis sp. nov., a novel member of the genus Bacillus isolated from solar saltern.</title>
        <authorList>
            <person name="Mathan Kumar R."/>
            <person name="Kaur G."/>
            <person name="Kumar A."/>
            <person name="Singh N.K."/>
            <person name="Kaur N."/>
            <person name="Kumar N."/>
            <person name="Mayilraj S."/>
        </authorList>
    </citation>
    <scope>NUCLEOTIDE SEQUENCE [LARGE SCALE GENOMIC DNA]</scope>
    <source>
        <strain evidence="2 3">SA2-6</strain>
    </source>
</reference>
<protein>
    <recommendedName>
        <fullName evidence="4">YbbR-like domain-containing protein YbbR</fullName>
    </recommendedName>
</protein>
<evidence type="ECO:0000256" key="1">
    <source>
        <dbReference type="SAM" id="MobiDB-lite"/>
    </source>
</evidence>
<dbReference type="InterPro" id="IPR012505">
    <property type="entry name" value="YbbR"/>
</dbReference>
<dbReference type="Proteomes" id="UP000034166">
    <property type="component" value="Unassembled WGS sequence"/>
</dbReference>
<dbReference type="AlphaFoldDB" id="A0A0M2SPU3"/>
<dbReference type="Gene3D" id="2.170.120.40">
    <property type="entry name" value="YbbR-like domain"/>
    <property type="match status" value="2"/>
</dbReference>
<dbReference type="Pfam" id="PF07949">
    <property type="entry name" value="YbbR"/>
    <property type="match status" value="3"/>
</dbReference>
<keyword evidence="3" id="KW-1185">Reference proteome</keyword>
<evidence type="ECO:0000313" key="2">
    <source>
        <dbReference type="EMBL" id="KKK36273.1"/>
    </source>
</evidence>
<evidence type="ECO:0000313" key="3">
    <source>
        <dbReference type="Proteomes" id="UP000034166"/>
    </source>
</evidence>
<dbReference type="RefSeq" id="WP_046525572.1">
    <property type="nucleotide sequence ID" value="NZ_LAYY01000035.1"/>
</dbReference>
<feature type="compositionally biased region" description="Low complexity" evidence="1">
    <location>
        <begin position="322"/>
        <end position="333"/>
    </location>
</feature>
<feature type="compositionally biased region" description="Polar residues" evidence="1">
    <location>
        <begin position="343"/>
        <end position="352"/>
    </location>
</feature>
<name>A0A0M2SPU3_9BACI</name>
<sequence length="435" mass="47660">MDKWLDNPWFLKGVALLLAMLLFSTAPKIDPNKPGNVNVPSDEDSELLSGVPVKSYYDSENFVVSGIPETVDVTIQGPRNIVQQAKALRNFEVYVDLTNEEMGEHQVEIQIREISERLKVTIDPMYATVSIQEKVTKEFNVEAEYNSAIVENGYLAGAPVVKPGKVQITGAKDVVEKVSYVKATVNVDGQIRDDVTREAAVLVLDKEMNKLNVQVEPQLVQVTIPVRSSSKKVPLEIVQKGTLPEDVSIESITSDVEEATILAPPDVLERVDQVRVEVDVSSIEEDTELTLPVIISNGVIQVAPETAKVTIKVKRQEEESQEAGGQEVGSQEAENQEAETQEDITVSNIPISVSGQNEEYEVTILDPDNGVGSLTVSGQNDRITSIEESDFQLLIDVSGLAEGEHSVDIEVSGPEDVEWRLAKEKASVSITKRDA</sequence>
<dbReference type="PANTHER" id="PTHR37804">
    <property type="entry name" value="CDAA REGULATORY PROTEIN CDAR"/>
    <property type="match status" value="1"/>
</dbReference>
<dbReference type="PATRIC" id="fig|1408103.3.peg.4466"/>
<dbReference type="PANTHER" id="PTHR37804:SF1">
    <property type="entry name" value="CDAA REGULATORY PROTEIN CDAR"/>
    <property type="match status" value="1"/>
</dbReference>
<proteinExistence type="predicted"/>
<organism evidence="2 3">
    <name type="scientific">Mesobacillus campisalis</name>
    <dbReference type="NCBI Taxonomy" id="1408103"/>
    <lineage>
        <taxon>Bacteria</taxon>
        <taxon>Bacillati</taxon>
        <taxon>Bacillota</taxon>
        <taxon>Bacilli</taxon>
        <taxon>Bacillales</taxon>
        <taxon>Bacillaceae</taxon>
        <taxon>Mesobacillus</taxon>
    </lineage>
</organism>
<feature type="region of interest" description="Disordered" evidence="1">
    <location>
        <begin position="315"/>
        <end position="352"/>
    </location>
</feature>
<accession>A0A0M2SPU3</accession>